<dbReference type="OrthoDB" id="1493123at2"/>
<keyword evidence="2" id="KW-1185">Reference proteome</keyword>
<proteinExistence type="predicted"/>
<gene>
    <name evidence="1" type="ORF">FN976_05460</name>
</gene>
<evidence type="ECO:0000313" key="1">
    <source>
        <dbReference type="EMBL" id="TWO72161.1"/>
    </source>
</evidence>
<reference evidence="1 2" key="1">
    <citation type="submission" date="2019-07" db="EMBL/GenBank/DDBJ databases">
        <title>Caenimonas sedimenti sp. nov., isolated from activated sludge.</title>
        <authorList>
            <person name="Xu J."/>
        </authorList>
    </citation>
    <scope>NUCLEOTIDE SEQUENCE [LARGE SCALE GENOMIC DNA]</scope>
    <source>
        <strain evidence="1 2">HX-9-20</strain>
    </source>
</reference>
<comment type="caution">
    <text evidence="1">The sequence shown here is derived from an EMBL/GenBank/DDBJ whole genome shotgun (WGS) entry which is preliminary data.</text>
</comment>
<dbReference type="AlphaFoldDB" id="A0A562ZUV7"/>
<accession>A0A562ZUV7</accession>
<dbReference type="EMBL" id="VOBQ01000004">
    <property type="protein sequence ID" value="TWO72161.1"/>
    <property type="molecule type" value="Genomic_DNA"/>
</dbReference>
<organism evidence="1 2">
    <name type="scientific">Caenimonas sedimenti</name>
    <dbReference type="NCBI Taxonomy" id="2596921"/>
    <lineage>
        <taxon>Bacteria</taxon>
        <taxon>Pseudomonadati</taxon>
        <taxon>Pseudomonadota</taxon>
        <taxon>Betaproteobacteria</taxon>
        <taxon>Burkholderiales</taxon>
        <taxon>Comamonadaceae</taxon>
        <taxon>Caenimonas</taxon>
    </lineage>
</organism>
<name>A0A562ZUV7_9BURK</name>
<dbReference type="Proteomes" id="UP000318199">
    <property type="component" value="Unassembled WGS sequence"/>
</dbReference>
<protein>
    <submittedName>
        <fullName evidence="1">Uncharacterized protein</fullName>
    </submittedName>
</protein>
<sequence length="86" mass="9699">MESIRQKRRLRLEYHGKAPDGTFMLRVGHKDNELLRVHQLAGGTEPEPLFNVSKIEGLVVLEEGVVKPGPNDKKGDCAMKKIFCEL</sequence>
<dbReference type="RefSeq" id="WP_145891795.1">
    <property type="nucleotide sequence ID" value="NZ_VOBQ01000004.1"/>
</dbReference>
<evidence type="ECO:0000313" key="2">
    <source>
        <dbReference type="Proteomes" id="UP000318199"/>
    </source>
</evidence>